<dbReference type="EMBL" id="JACHMG010000001">
    <property type="protein sequence ID" value="MBB4688148.1"/>
    <property type="molecule type" value="Genomic_DNA"/>
</dbReference>
<evidence type="ECO:0000313" key="2">
    <source>
        <dbReference type="Proteomes" id="UP000581769"/>
    </source>
</evidence>
<proteinExistence type="predicted"/>
<evidence type="ECO:0000313" key="1">
    <source>
        <dbReference type="EMBL" id="MBB4688148.1"/>
    </source>
</evidence>
<name>A0A840J422_9PSEU</name>
<dbReference type="Proteomes" id="UP000581769">
    <property type="component" value="Unassembled WGS sequence"/>
</dbReference>
<organism evidence="1 2">
    <name type="scientific">Amycolatopsis jiangsuensis</name>
    <dbReference type="NCBI Taxonomy" id="1181879"/>
    <lineage>
        <taxon>Bacteria</taxon>
        <taxon>Bacillati</taxon>
        <taxon>Actinomycetota</taxon>
        <taxon>Actinomycetes</taxon>
        <taxon>Pseudonocardiales</taxon>
        <taxon>Pseudonocardiaceae</taxon>
        <taxon>Amycolatopsis</taxon>
    </lineage>
</organism>
<gene>
    <name evidence="1" type="ORF">BJY18_005633</name>
</gene>
<reference evidence="1 2" key="1">
    <citation type="submission" date="2020-08" db="EMBL/GenBank/DDBJ databases">
        <title>Sequencing the genomes of 1000 actinobacteria strains.</title>
        <authorList>
            <person name="Klenk H.-P."/>
        </authorList>
    </citation>
    <scope>NUCLEOTIDE SEQUENCE [LARGE SCALE GENOMIC DNA]</scope>
    <source>
        <strain evidence="1 2">DSM 45859</strain>
    </source>
</reference>
<protein>
    <submittedName>
        <fullName evidence="1">Uncharacterized protein</fullName>
    </submittedName>
</protein>
<sequence length="38" mass="4082">MSPYDVVLLGEPLAEFSTLPPFGDEVPARMGRSAGTWS</sequence>
<dbReference type="AlphaFoldDB" id="A0A840J422"/>
<keyword evidence="2" id="KW-1185">Reference proteome</keyword>
<accession>A0A840J422</accession>
<comment type="caution">
    <text evidence="1">The sequence shown here is derived from an EMBL/GenBank/DDBJ whole genome shotgun (WGS) entry which is preliminary data.</text>
</comment>